<evidence type="ECO:0000313" key="8">
    <source>
        <dbReference type="EMBL" id="EEO29367.1"/>
    </source>
</evidence>
<keyword evidence="9" id="KW-1185">Reference proteome</keyword>
<sequence length="259" mass="28888">MGIVIIKAAISVFICCLIYLFFDIGTGAPFYSAIAAVICLQPEIKSTFRIGLNRTIGTLIGGFTGMFVLFLIRGIELESHPVFAYLLISFCIIPLMFLAEIVKKPPHFKITSPKQEEKHPFALAPFKYLVDFMRKNALTNITCIAFLSVTVTHGTDTSISGFALNRMLDTLIGVFVSFFVNIIPIRSQESLKHDMQAATDAACHCKCHQKDIPPSPARDPRKRYIALSGHVETEKEIKIHSAPSTKRIPRPHDRNHDDA</sequence>
<feature type="transmembrane region" description="Helical" evidence="6">
    <location>
        <begin position="82"/>
        <end position="102"/>
    </location>
</feature>
<dbReference type="Proteomes" id="UP000005089">
    <property type="component" value="Unassembled WGS sequence"/>
</dbReference>
<evidence type="ECO:0000259" key="7">
    <source>
        <dbReference type="Pfam" id="PF13515"/>
    </source>
</evidence>
<evidence type="ECO:0000256" key="3">
    <source>
        <dbReference type="ARBA" id="ARBA00022989"/>
    </source>
</evidence>
<organism evidence="8 9">
    <name type="scientific">Oxalobacter formigenes OXCC13</name>
    <dbReference type="NCBI Taxonomy" id="556269"/>
    <lineage>
        <taxon>Bacteria</taxon>
        <taxon>Pseudomonadati</taxon>
        <taxon>Pseudomonadota</taxon>
        <taxon>Betaproteobacteria</taxon>
        <taxon>Burkholderiales</taxon>
        <taxon>Oxalobacteraceae</taxon>
        <taxon>Oxalobacter</taxon>
    </lineage>
</organism>
<dbReference type="RefSeq" id="WP_005879769.1">
    <property type="nucleotide sequence ID" value="NZ_CP019430.1"/>
</dbReference>
<evidence type="ECO:0000313" key="9">
    <source>
        <dbReference type="Proteomes" id="UP000005089"/>
    </source>
</evidence>
<feature type="domain" description="Integral membrane bound transporter" evidence="7">
    <location>
        <begin position="15"/>
        <end position="105"/>
    </location>
</feature>
<comment type="subcellular location">
    <subcellularLocation>
        <location evidence="1">Membrane</location>
        <topology evidence="1">Multi-pass membrane protein</topology>
    </subcellularLocation>
</comment>
<feature type="compositionally biased region" description="Basic and acidic residues" evidence="5">
    <location>
        <begin position="250"/>
        <end position="259"/>
    </location>
</feature>
<dbReference type="eggNOG" id="COG4129">
    <property type="taxonomic scope" value="Bacteria"/>
</dbReference>
<dbReference type="AlphaFoldDB" id="C3X841"/>
<dbReference type="Pfam" id="PF13515">
    <property type="entry name" value="FUSC_2"/>
    <property type="match status" value="1"/>
</dbReference>
<keyword evidence="3 6" id="KW-1133">Transmembrane helix</keyword>
<dbReference type="STRING" id="847.BRW83_1857"/>
<feature type="region of interest" description="Disordered" evidence="5">
    <location>
        <begin position="229"/>
        <end position="259"/>
    </location>
</feature>
<dbReference type="HOGENOM" id="CLU_093455_1_0_4"/>
<dbReference type="OrthoDB" id="1653617at2"/>
<keyword evidence="4 6" id="KW-0472">Membrane</keyword>
<evidence type="ECO:0000256" key="5">
    <source>
        <dbReference type="SAM" id="MobiDB-lite"/>
    </source>
</evidence>
<name>C3X841_OXAFO</name>
<evidence type="ECO:0000256" key="1">
    <source>
        <dbReference type="ARBA" id="ARBA00004141"/>
    </source>
</evidence>
<feature type="transmembrane region" description="Helical" evidence="6">
    <location>
        <begin position="167"/>
        <end position="185"/>
    </location>
</feature>
<dbReference type="GO" id="GO:0016020">
    <property type="term" value="C:membrane"/>
    <property type="evidence" value="ECO:0007669"/>
    <property type="project" value="UniProtKB-SubCell"/>
</dbReference>
<evidence type="ECO:0000256" key="2">
    <source>
        <dbReference type="ARBA" id="ARBA00022692"/>
    </source>
</evidence>
<evidence type="ECO:0000256" key="6">
    <source>
        <dbReference type="SAM" id="Phobius"/>
    </source>
</evidence>
<evidence type="ECO:0000256" key="4">
    <source>
        <dbReference type="ARBA" id="ARBA00023136"/>
    </source>
</evidence>
<protein>
    <recommendedName>
        <fullName evidence="7">Integral membrane bound transporter domain-containing protein</fullName>
    </recommendedName>
</protein>
<dbReference type="GeneID" id="77135693"/>
<dbReference type="InterPro" id="IPR049453">
    <property type="entry name" value="Memb_transporter_dom"/>
</dbReference>
<keyword evidence="2 6" id="KW-0812">Transmembrane</keyword>
<gene>
    <name evidence="8" type="ORF">OFBG_00395</name>
</gene>
<accession>C3X841</accession>
<dbReference type="EMBL" id="GG658170">
    <property type="protein sequence ID" value="EEO29367.1"/>
    <property type="molecule type" value="Genomic_DNA"/>
</dbReference>
<feature type="transmembrane region" description="Helical" evidence="6">
    <location>
        <begin position="56"/>
        <end position="76"/>
    </location>
</feature>
<proteinExistence type="predicted"/>
<reference evidence="8 9" key="1">
    <citation type="submission" date="2009-02" db="EMBL/GenBank/DDBJ databases">
        <title>The Genome Sequence of Oxalobacter formigenes OXCC13.</title>
        <authorList>
            <consortium name="The Broad Institute Genome Sequencing Platform"/>
            <person name="Ward D."/>
            <person name="Young S.K."/>
            <person name="Kodira C.D."/>
            <person name="Zeng Q."/>
            <person name="Koehrsen M."/>
            <person name="Alvarado L."/>
            <person name="Berlin A."/>
            <person name="Borenstein D."/>
            <person name="Chen Z."/>
            <person name="Engels R."/>
            <person name="Freedman E."/>
            <person name="Gellesch M."/>
            <person name="Goldberg J."/>
            <person name="Griggs A."/>
            <person name="Gujja S."/>
            <person name="Heiman D."/>
            <person name="Hepburn T."/>
            <person name="Howarth C."/>
            <person name="Jen D."/>
            <person name="Larson L."/>
            <person name="Lewis B."/>
            <person name="Mehta T."/>
            <person name="Park D."/>
            <person name="Pearson M."/>
            <person name="Roberts A."/>
            <person name="Saif S."/>
            <person name="Shea T."/>
            <person name="Shenoy N."/>
            <person name="Sisk P."/>
            <person name="Stolte C."/>
            <person name="Sykes S."/>
            <person name="Walk T."/>
            <person name="White J."/>
            <person name="Yandava C."/>
            <person name="Allison M.J."/>
            <person name="Lander E."/>
            <person name="Nusbaum C."/>
            <person name="Galagan J."/>
            <person name="Birren B."/>
        </authorList>
    </citation>
    <scope>NUCLEOTIDE SEQUENCE [LARGE SCALE GENOMIC DNA]</scope>
    <source>
        <strain evidence="8 9">OXCC13</strain>
    </source>
</reference>